<accession>A0A1I1BA69</accession>
<gene>
    <name evidence="3" type="ORF">SAMN05216266_11247</name>
</gene>
<evidence type="ECO:0000259" key="2">
    <source>
        <dbReference type="Pfam" id="PF23771"/>
    </source>
</evidence>
<dbReference type="Pfam" id="PF10979">
    <property type="entry name" value="DUF2786"/>
    <property type="match status" value="1"/>
</dbReference>
<dbReference type="STRING" id="490629.SAMN05216266_11247"/>
<dbReference type="Proteomes" id="UP000243799">
    <property type="component" value="Unassembled WGS sequence"/>
</dbReference>
<dbReference type="InterPro" id="IPR055592">
    <property type="entry name" value="DUF7168"/>
</dbReference>
<protein>
    <submittedName>
        <fullName evidence="3">Uncharacterized protein</fullName>
    </submittedName>
</protein>
<organism evidence="3 4">
    <name type="scientific">Amycolatopsis marina</name>
    <dbReference type="NCBI Taxonomy" id="490629"/>
    <lineage>
        <taxon>Bacteria</taxon>
        <taxon>Bacillati</taxon>
        <taxon>Actinomycetota</taxon>
        <taxon>Actinomycetes</taxon>
        <taxon>Pseudonocardiales</taxon>
        <taxon>Pseudonocardiaceae</taxon>
        <taxon>Amycolatopsis</taxon>
    </lineage>
</organism>
<feature type="domain" description="DUF7168" evidence="2">
    <location>
        <begin position="261"/>
        <end position="361"/>
    </location>
</feature>
<evidence type="ECO:0000313" key="4">
    <source>
        <dbReference type="Proteomes" id="UP000243799"/>
    </source>
</evidence>
<dbReference type="AlphaFoldDB" id="A0A1I1BA69"/>
<dbReference type="Pfam" id="PF23771">
    <property type="entry name" value="DUF7168"/>
    <property type="match status" value="1"/>
</dbReference>
<evidence type="ECO:0000313" key="3">
    <source>
        <dbReference type="EMBL" id="SFB45423.1"/>
    </source>
</evidence>
<dbReference type="EMBL" id="FOKG01000012">
    <property type="protein sequence ID" value="SFB45423.1"/>
    <property type="molecule type" value="Genomic_DNA"/>
</dbReference>
<dbReference type="InterPro" id="IPR024498">
    <property type="entry name" value="DUF2786"/>
</dbReference>
<feature type="domain" description="DUF2786" evidence="1">
    <location>
        <begin position="191"/>
        <end position="229"/>
    </location>
</feature>
<dbReference type="RefSeq" id="WP_091674750.1">
    <property type="nucleotide sequence ID" value="NZ_FOKG01000012.1"/>
</dbReference>
<dbReference type="OrthoDB" id="3508128at2"/>
<sequence length="420" mass="45556">MATGERHAGREDLVQAAVDAIRLAARWHPAAHPSSATAQAETLRAAALATDVQERYADSPRSVEAAADLVLVDLAATLRTRGWPAADLWQVTHRKLDGLAESLLVDTIAAECARRPAAAVSARTREQLTRLGAVVWWERDRPHLGQWAHRHGLSGPDAVGVVLRVAGLGGRLPALPVPAPDSPDRSGVDERMLAKVRALLAKAESTQFPEEAEMLSAKAQELMSRYSVERALVDDQGSGAAAGARGSVRRVWLDSPYLGPKAHLVAAVARANRCRAVSYERLEFAVLVGHEVDLDIAELLATSLLVQATEAMLLAGRDAGRAGQSRLRSFRHAFLLAYAARIGERLREADRVSTEQVRDERLLPVLARREQEVERLFTDLFPRTVARRTTASNPEGWGAGRAAADAADLGVRRAQLSVFR</sequence>
<evidence type="ECO:0000259" key="1">
    <source>
        <dbReference type="Pfam" id="PF10979"/>
    </source>
</evidence>
<keyword evidence="4" id="KW-1185">Reference proteome</keyword>
<reference evidence="4" key="1">
    <citation type="submission" date="2016-10" db="EMBL/GenBank/DDBJ databases">
        <authorList>
            <person name="Varghese N."/>
            <person name="Submissions S."/>
        </authorList>
    </citation>
    <scope>NUCLEOTIDE SEQUENCE [LARGE SCALE GENOMIC DNA]</scope>
    <source>
        <strain evidence="4">CGMCC 4.3568</strain>
    </source>
</reference>
<name>A0A1I1BA69_9PSEU</name>
<proteinExistence type="predicted"/>